<dbReference type="Proteomes" id="UP000306740">
    <property type="component" value="Unassembled WGS sequence"/>
</dbReference>
<dbReference type="RefSeq" id="WP_139107571.1">
    <property type="nucleotide sequence ID" value="NZ_VDFR01000285.1"/>
</dbReference>
<gene>
    <name evidence="1" type="ORF">FHE65_36300</name>
</gene>
<reference evidence="1 2" key="1">
    <citation type="submission" date="2019-05" db="EMBL/GenBank/DDBJ databases">
        <title>Mumia sp. nov., isolated from the intestinal contents of plateau pika (Ochotona curzoniae) in the Qinghai-Tibet plateau of China.</title>
        <authorList>
            <person name="Tian Z."/>
        </authorList>
    </citation>
    <scope>NUCLEOTIDE SEQUENCE [LARGE SCALE GENOMIC DNA]</scope>
    <source>
        <strain evidence="2">527</strain>
    </source>
</reference>
<accession>A0A5C4LSX1</accession>
<dbReference type="EMBL" id="VDFR01000285">
    <property type="protein sequence ID" value="TNC21769.1"/>
    <property type="molecule type" value="Genomic_DNA"/>
</dbReference>
<dbReference type="AlphaFoldDB" id="A0A5C4LSX1"/>
<evidence type="ECO:0000313" key="1">
    <source>
        <dbReference type="EMBL" id="TNC21769.1"/>
    </source>
</evidence>
<proteinExistence type="predicted"/>
<sequence length="74" mass="8402">MSPAVHVQHHLPCHERLSAAGQYEDLWTDGQAMMDGALLQAALDKQGRRCWSQTRMFPWRCMTSMLRPSSCVAL</sequence>
<name>A0A5C4LSX1_9ACTN</name>
<organism evidence="1 2">
    <name type="scientific">Mumia zhuanghuii</name>
    <dbReference type="NCBI Taxonomy" id="2585211"/>
    <lineage>
        <taxon>Bacteria</taxon>
        <taxon>Bacillati</taxon>
        <taxon>Actinomycetota</taxon>
        <taxon>Actinomycetes</taxon>
        <taxon>Propionibacteriales</taxon>
        <taxon>Nocardioidaceae</taxon>
        <taxon>Mumia</taxon>
    </lineage>
</organism>
<comment type="caution">
    <text evidence="1">The sequence shown here is derived from an EMBL/GenBank/DDBJ whole genome shotgun (WGS) entry which is preliminary data.</text>
</comment>
<protein>
    <submittedName>
        <fullName evidence="1">Uncharacterized protein</fullName>
    </submittedName>
</protein>
<evidence type="ECO:0000313" key="2">
    <source>
        <dbReference type="Proteomes" id="UP000306740"/>
    </source>
</evidence>